<evidence type="ECO:0000256" key="1">
    <source>
        <dbReference type="SAM" id="SignalP"/>
    </source>
</evidence>
<feature type="signal peptide" evidence="1">
    <location>
        <begin position="1"/>
        <end position="21"/>
    </location>
</feature>
<name>A0A1Y2DUG0_9FUNG</name>
<evidence type="ECO:0000313" key="3">
    <source>
        <dbReference type="Proteomes" id="UP000193920"/>
    </source>
</evidence>
<organism evidence="2 3">
    <name type="scientific">Neocallimastix californiae</name>
    <dbReference type="NCBI Taxonomy" id="1754190"/>
    <lineage>
        <taxon>Eukaryota</taxon>
        <taxon>Fungi</taxon>
        <taxon>Fungi incertae sedis</taxon>
        <taxon>Chytridiomycota</taxon>
        <taxon>Chytridiomycota incertae sedis</taxon>
        <taxon>Neocallimastigomycetes</taxon>
        <taxon>Neocallimastigales</taxon>
        <taxon>Neocallimastigaceae</taxon>
        <taxon>Neocallimastix</taxon>
    </lineage>
</organism>
<sequence>MRIYEFITLMILGVYVDAALGSKWKWPDHNWNINFSTVNVNLNDNTKDQLVIKSIDAGLFSKDIDEETYCRYTYSQPANKHYILCHAAIKNYSSFSSAKTYYFYMDFGKDQEPDCNDGYDMTSKSKMYFDVVNIGKGDTKYLGELKYNKFAKGKTLPFENGVTKKAFRLINDYCFYYLYIDKIEILDRDPNY</sequence>
<reference evidence="2 3" key="1">
    <citation type="submission" date="2016-08" db="EMBL/GenBank/DDBJ databases">
        <title>A Parts List for Fungal Cellulosomes Revealed by Comparative Genomics.</title>
        <authorList>
            <consortium name="DOE Joint Genome Institute"/>
            <person name="Haitjema C.H."/>
            <person name="Gilmore S.P."/>
            <person name="Henske J.K."/>
            <person name="Solomon K.V."/>
            <person name="De Groot R."/>
            <person name="Kuo A."/>
            <person name="Mondo S.J."/>
            <person name="Salamov A.A."/>
            <person name="Labutti K."/>
            <person name="Zhao Z."/>
            <person name="Chiniquy J."/>
            <person name="Barry K."/>
            <person name="Brewer H.M."/>
            <person name="Purvine S.O."/>
            <person name="Wright A.T."/>
            <person name="Boxma B."/>
            <person name="Van Alen T."/>
            <person name="Hackstein J.H."/>
            <person name="Baker S.E."/>
            <person name="Grigoriev I.V."/>
            <person name="O'Malley M.A."/>
        </authorList>
    </citation>
    <scope>NUCLEOTIDE SEQUENCE [LARGE SCALE GENOMIC DNA]</scope>
    <source>
        <strain evidence="2 3">G1</strain>
    </source>
</reference>
<dbReference type="Proteomes" id="UP000193920">
    <property type="component" value="Unassembled WGS sequence"/>
</dbReference>
<keyword evidence="3" id="KW-1185">Reference proteome</keyword>
<dbReference type="AlphaFoldDB" id="A0A1Y2DUG0"/>
<keyword evidence="1" id="KW-0732">Signal</keyword>
<accession>A0A1Y2DUG0</accession>
<proteinExistence type="predicted"/>
<protein>
    <submittedName>
        <fullName evidence="2">Uncharacterized protein</fullName>
    </submittedName>
</protein>
<gene>
    <name evidence="2" type="ORF">LY90DRAFT_701000</name>
</gene>
<feature type="chain" id="PRO_5012463392" evidence="1">
    <location>
        <begin position="22"/>
        <end position="192"/>
    </location>
</feature>
<evidence type="ECO:0000313" key="2">
    <source>
        <dbReference type="EMBL" id="ORY62776.1"/>
    </source>
</evidence>
<dbReference type="OrthoDB" id="10632385at2759"/>
<dbReference type="EMBL" id="MCOG01000057">
    <property type="protein sequence ID" value="ORY62776.1"/>
    <property type="molecule type" value="Genomic_DNA"/>
</dbReference>
<comment type="caution">
    <text evidence="2">The sequence shown here is derived from an EMBL/GenBank/DDBJ whole genome shotgun (WGS) entry which is preliminary data.</text>
</comment>